<dbReference type="EMBL" id="KB631924">
    <property type="protein sequence ID" value="ERL87244.1"/>
    <property type="molecule type" value="Genomic_DNA"/>
</dbReference>
<evidence type="ECO:0000259" key="2">
    <source>
        <dbReference type="Pfam" id="PF05050"/>
    </source>
</evidence>
<dbReference type="HOGENOM" id="CLU_063765_0_0_1"/>
<reference evidence="6 7" key="1">
    <citation type="journal article" date="2013" name="Genome Biol.">
        <title>Draft genome of the mountain pine beetle, Dendroctonus ponderosae Hopkins, a major forest pest.</title>
        <authorList>
            <person name="Keeling C.I."/>
            <person name="Yuen M.M."/>
            <person name="Liao N.Y."/>
            <person name="Docking T.R."/>
            <person name="Chan S.K."/>
            <person name="Taylor G.A."/>
            <person name="Palmquist D.L."/>
            <person name="Jackman S.D."/>
            <person name="Nguyen A."/>
            <person name="Li M."/>
            <person name="Henderson H."/>
            <person name="Janes J.K."/>
            <person name="Zhao Y."/>
            <person name="Pandoh P."/>
            <person name="Moore R."/>
            <person name="Sperling F.A."/>
            <person name="Huber D.P."/>
            <person name="Birol I."/>
            <person name="Jones S.J."/>
            <person name="Bohlmann J."/>
        </authorList>
    </citation>
    <scope>NUCLEOTIDE SEQUENCE</scope>
</reference>
<dbReference type="GO" id="GO:0005789">
    <property type="term" value="C:endoplasmic reticulum membrane"/>
    <property type="evidence" value="ECO:0007669"/>
    <property type="project" value="TreeGrafter"/>
</dbReference>
<evidence type="ECO:0000313" key="6">
    <source>
        <dbReference type="Proteomes" id="UP000019118"/>
    </source>
</evidence>
<dbReference type="GO" id="GO:0005886">
    <property type="term" value="C:plasma membrane"/>
    <property type="evidence" value="ECO:0007669"/>
    <property type="project" value="TreeGrafter"/>
</dbReference>
<dbReference type="Pfam" id="PF05050">
    <property type="entry name" value="Methyltransf_21"/>
    <property type="match status" value="1"/>
</dbReference>
<dbReference type="PANTHER" id="PTHR34009:SF2">
    <property type="entry name" value="PROTEIN STAR"/>
    <property type="match status" value="1"/>
</dbReference>
<keyword evidence="1" id="KW-0472">Membrane</keyword>
<evidence type="ECO:0000313" key="7">
    <source>
        <dbReference type="Proteomes" id="UP000030742"/>
    </source>
</evidence>
<gene>
    <name evidence="5" type="primary">109543927</name>
    <name evidence="4" type="ORF">D910_04642</name>
    <name evidence="3" type="ORF">YQE_11599</name>
</gene>
<accession>N6TR19</accession>
<dbReference type="OMA" id="AYIREVQ"/>
<dbReference type="EMBL" id="KB741259">
    <property type="protein sequence ID" value="ENN71675.1"/>
    <property type="molecule type" value="Genomic_DNA"/>
</dbReference>
<dbReference type="GO" id="GO:0016197">
    <property type="term" value="P:endosomal transport"/>
    <property type="evidence" value="ECO:0007669"/>
    <property type="project" value="TreeGrafter"/>
</dbReference>
<reference evidence="5" key="2">
    <citation type="submission" date="2024-08" db="UniProtKB">
        <authorList>
            <consortium name="EnsemblMetazoa"/>
        </authorList>
    </citation>
    <scope>IDENTIFICATION</scope>
</reference>
<dbReference type="AlphaFoldDB" id="N6TR19"/>
<feature type="non-terminal residue" evidence="3">
    <location>
        <position position="1"/>
    </location>
</feature>
<dbReference type="OrthoDB" id="6357215at2759"/>
<protein>
    <recommendedName>
        <fullName evidence="2">Methyltransferase FkbM domain-containing protein</fullName>
    </recommendedName>
</protein>
<evidence type="ECO:0000313" key="4">
    <source>
        <dbReference type="EMBL" id="ERL87244.1"/>
    </source>
</evidence>
<dbReference type="GO" id="GO:0006888">
    <property type="term" value="P:endoplasmic reticulum to Golgi vesicle-mediated transport"/>
    <property type="evidence" value="ECO:0007669"/>
    <property type="project" value="TreeGrafter"/>
</dbReference>
<sequence length="321" mass="37064">MVALHSMGSPAPPLAQHIGLPTSIPHLPPTPIKSIKKVEEHTRFLIRRLLPIGLFLVAFATVMSILILHMDNTAMKHHQFTLNLSKDLELNSISQDNPQLIMYLREVALFPAIETHHKPLESQEDPTDETEYVLRLLNHKQNGVFVEAGAYSDGRSSKTEVLERRFNWKGLLIQPDPRHYFNLRRHNRLRSQCAHACLSPMPYPREITLHSESDVKINDIYSNSMDNPDWLVIRVKCFPLFSFLLAFNTSTVDYLSLETGGTELQVLETLPFDRVKIEIISVDLKDDKEIGTIKKFLATKKFKYIQKFNYSYIFMMNHVRI</sequence>
<dbReference type="KEGG" id="dpa:109543927"/>
<feature type="domain" description="Methyltransferase FkbM" evidence="2">
    <location>
        <begin position="148"/>
        <end position="297"/>
    </location>
</feature>
<dbReference type="EnsemblMetazoa" id="XM_019913863.1">
    <property type="protein sequence ID" value="XP_019769422.1"/>
    <property type="gene ID" value="LOC109543927"/>
</dbReference>
<dbReference type="EnsemblMetazoa" id="XM_019913864.1">
    <property type="protein sequence ID" value="XP_019769423.1"/>
    <property type="gene ID" value="LOC109543927"/>
</dbReference>
<name>N6TR19_DENPD</name>
<evidence type="ECO:0000313" key="3">
    <source>
        <dbReference type="EMBL" id="ENN71675.1"/>
    </source>
</evidence>
<dbReference type="InterPro" id="IPR053202">
    <property type="entry name" value="EGF_Rcpt_Signaling_Reg"/>
</dbReference>
<keyword evidence="1" id="KW-1133">Transmembrane helix</keyword>
<dbReference type="PANTHER" id="PTHR34009">
    <property type="entry name" value="PROTEIN STAR"/>
    <property type="match status" value="1"/>
</dbReference>
<dbReference type="EnsemblMetazoa" id="XM_019913865.1">
    <property type="protein sequence ID" value="XP_019769424.1"/>
    <property type="gene ID" value="LOC109543927"/>
</dbReference>
<dbReference type="EnsemblMetazoa" id="XM_019913862.1">
    <property type="protein sequence ID" value="XP_019769421.1"/>
    <property type="gene ID" value="LOC109543927"/>
</dbReference>
<evidence type="ECO:0000313" key="5">
    <source>
        <dbReference type="EnsemblMetazoa" id="XP_019769421.1"/>
    </source>
</evidence>
<keyword evidence="6" id="KW-1185">Reference proteome</keyword>
<dbReference type="GO" id="GO:0031902">
    <property type="term" value="C:late endosome membrane"/>
    <property type="evidence" value="ECO:0007669"/>
    <property type="project" value="TreeGrafter"/>
</dbReference>
<organism evidence="3">
    <name type="scientific">Dendroctonus ponderosae</name>
    <name type="common">Mountain pine beetle</name>
    <dbReference type="NCBI Taxonomy" id="77166"/>
    <lineage>
        <taxon>Eukaryota</taxon>
        <taxon>Metazoa</taxon>
        <taxon>Ecdysozoa</taxon>
        <taxon>Arthropoda</taxon>
        <taxon>Hexapoda</taxon>
        <taxon>Insecta</taxon>
        <taxon>Pterygota</taxon>
        <taxon>Neoptera</taxon>
        <taxon>Endopterygota</taxon>
        <taxon>Coleoptera</taxon>
        <taxon>Polyphaga</taxon>
        <taxon>Cucujiformia</taxon>
        <taxon>Curculionidae</taxon>
        <taxon>Scolytinae</taxon>
        <taxon>Dendroctonus</taxon>
    </lineage>
</organism>
<dbReference type="Proteomes" id="UP000019118">
    <property type="component" value="Unassembled WGS sequence"/>
</dbReference>
<feature type="transmembrane region" description="Helical" evidence="1">
    <location>
        <begin position="49"/>
        <end position="70"/>
    </location>
</feature>
<dbReference type="InterPro" id="IPR006342">
    <property type="entry name" value="FkbM_mtfrase"/>
</dbReference>
<evidence type="ECO:0000256" key="1">
    <source>
        <dbReference type="SAM" id="Phobius"/>
    </source>
</evidence>
<dbReference type="Proteomes" id="UP000030742">
    <property type="component" value="Unassembled WGS sequence"/>
</dbReference>
<keyword evidence="1" id="KW-0812">Transmembrane</keyword>
<dbReference type="GO" id="GO:0005794">
    <property type="term" value="C:Golgi apparatus"/>
    <property type="evidence" value="ECO:0007669"/>
    <property type="project" value="TreeGrafter"/>
</dbReference>
<proteinExistence type="predicted"/>